<gene>
    <name evidence="3" type="ORF">DZC73_09870</name>
</gene>
<feature type="signal peptide" evidence="1">
    <location>
        <begin position="1"/>
        <end position="22"/>
    </location>
</feature>
<accession>A0A3N7HUZ4</accession>
<keyword evidence="1" id="KW-0732">Signal</keyword>
<dbReference type="SUPFAM" id="SSF53850">
    <property type="entry name" value="Periplasmic binding protein-like II"/>
    <property type="match status" value="1"/>
</dbReference>
<dbReference type="Pfam" id="PF00497">
    <property type="entry name" value="SBP_bac_3"/>
    <property type="match status" value="1"/>
</dbReference>
<dbReference type="PANTHER" id="PTHR38834:SF3">
    <property type="entry name" value="SOLUTE-BINDING PROTEIN FAMILY 3_N-TERMINAL DOMAIN-CONTAINING PROTEIN"/>
    <property type="match status" value="1"/>
</dbReference>
<dbReference type="PANTHER" id="PTHR38834">
    <property type="entry name" value="PERIPLASMIC SUBSTRATE BINDING PROTEIN FAMILY 3"/>
    <property type="match status" value="1"/>
</dbReference>
<organism evidence="3 4">
    <name type="scientific">Piscinibacter terrae</name>
    <dbReference type="NCBI Taxonomy" id="2496871"/>
    <lineage>
        <taxon>Bacteria</taxon>
        <taxon>Pseudomonadati</taxon>
        <taxon>Pseudomonadota</taxon>
        <taxon>Betaproteobacteria</taxon>
        <taxon>Burkholderiales</taxon>
        <taxon>Sphaerotilaceae</taxon>
        <taxon>Piscinibacter</taxon>
    </lineage>
</organism>
<feature type="chain" id="PRO_5018332922" description="Solute-binding protein family 3/N-terminal domain-containing protein" evidence="1">
    <location>
        <begin position="23"/>
        <end position="275"/>
    </location>
</feature>
<evidence type="ECO:0000313" key="3">
    <source>
        <dbReference type="EMBL" id="RQP25146.1"/>
    </source>
</evidence>
<evidence type="ECO:0000256" key="1">
    <source>
        <dbReference type="SAM" id="SignalP"/>
    </source>
</evidence>
<feature type="domain" description="Solute-binding protein family 3/N-terminal" evidence="2">
    <location>
        <begin position="35"/>
        <end position="261"/>
    </location>
</feature>
<evidence type="ECO:0000313" key="4">
    <source>
        <dbReference type="Proteomes" id="UP000267464"/>
    </source>
</evidence>
<comment type="caution">
    <text evidence="3">The sequence shown here is derived from an EMBL/GenBank/DDBJ whole genome shotgun (WGS) entry which is preliminary data.</text>
</comment>
<keyword evidence="4" id="KW-1185">Reference proteome</keyword>
<protein>
    <recommendedName>
        <fullName evidence="2">Solute-binding protein family 3/N-terminal domain-containing protein</fullName>
    </recommendedName>
</protein>
<dbReference type="PROSITE" id="PS51257">
    <property type="entry name" value="PROKAR_LIPOPROTEIN"/>
    <property type="match status" value="1"/>
</dbReference>
<name>A0A3N7HUZ4_9BURK</name>
<dbReference type="AlphaFoldDB" id="A0A3N7HUZ4"/>
<proteinExistence type="predicted"/>
<dbReference type="Proteomes" id="UP000267464">
    <property type="component" value="Unassembled WGS sequence"/>
</dbReference>
<dbReference type="RefSeq" id="WP_124540051.1">
    <property type="nucleotide sequence ID" value="NZ_QUSW01000002.1"/>
</dbReference>
<sequence>MALRRAIAAFALVLFACPPLSAADGAPVKVRLLAEQFPPLQYADASGAARGVVFKLMTAALAEVGPSVELEVAPLEFVPLRRGLQTASLQPNVIVLSVARTPEREKLFHWLGPVSPYELWIYAYKSHHVAPVKDFRQLTNKGYRFGVQTSGNFHEWLVRQGVGRDGENSVIDAVPHNAQNFPKMQLGRVDLFAHPEISMAYRAAEHGLQASDFEKVMLVEELSTPLWAVLGQGSDPRLVSALTHQLKKMRQSGQAERIRQEAIREFNANHHLDGK</sequence>
<dbReference type="OrthoDB" id="8594082at2"/>
<evidence type="ECO:0000259" key="2">
    <source>
        <dbReference type="Pfam" id="PF00497"/>
    </source>
</evidence>
<dbReference type="Gene3D" id="3.40.190.10">
    <property type="entry name" value="Periplasmic binding protein-like II"/>
    <property type="match status" value="2"/>
</dbReference>
<reference evidence="3 4" key="2">
    <citation type="submission" date="2018-12" db="EMBL/GenBank/DDBJ databases">
        <title>Rhizobacter gummiphilus sp. nov., a rubber-degrading bacterium isolated from the soil of a botanical garden in Japan.</title>
        <authorList>
            <person name="Shunsuke S.S."/>
        </authorList>
    </citation>
    <scope>NUCLEOTIDE SEQUENCE [LARGE SCALE GENOMIC DNA]</scope>
    <source>
        <strain evidence="3 4">S-16</strain>
    </source>
</reference>
<reference evidence="3 4" key="1">
    <citation type="submission" date="2018-08" db="EMBL/GenBank/DDBJ databases">
        <authorList>
            <person name="Khan S.A."/>
            <person name="Jeon C.O."/>
            <person name="Chun B.H."/>
            <person name="Jeong S.E."/>
        </authorList>
    </citation>
    <scope>NUCLEOTIDE SEQUENCE [LARGE SCALE GENOMIC DNA]</scope>
    <source>
        <strain evidence="3 4">S-16</strain>
    </source>
</reference>
<dbReference type="EMBL" id="QUSW01000002">
    <property type="protein sequence ID" value="RQP25146.1"/>
    <property type="molecule type" value="Genomic_DNA"/>
</dbReference>
<dbReference type="InterPro" id="IPR001638">
    <property type="entry name" value="Solute-binding_3/MltF_N"/>
</dbReference>